<gene>
    <name evidence="3" type="ORF">OC846_003440</name>
</gene>
<comment type="caution">
    <text evidence="3">The sequence shown here is derived from an EMBL/GenBank/DDBJ whole genome shotgun (WGS) entry which is preliminary data.</text>
</comment>
<dbReference type="InterPro" id="IPR052104">
    <property type="entry name" value="Mito_Release_Factor_mL62"/>
</dbReference>
<feature type="region of interest" description="Disordered" evidence="1">
    <location>
        <begin position="177"/>
        <end position="218"/>
    </location>
</feature>
<reference evidence="3" key="1">
    <citation type="journal article" date="2023" name="PhytoFront">
        <title>Draft Genome Resources of Seven Strains of Tilletia horrida, Causal Agent of Kernel Smut of Rice.</title>
        <authorList>
            <person name="Khanal S."/>
            <person name="Antony Babu S."/>
            <person name="Zhou X.G."/>
        </authorList>
    </citation>
    <scope>NUCLEOTIDE SEQUENCE</scope>
    <source>
        <strain evidence="3">TX6</strain>
    </source>
</reference>
<dbReference type="PANTHER" id="PTHR11075:SF54">
    <property type="entry name" value="LARGE RIBOSOMAL SUBUNIT PROTEIN ML62"/>
    <property type="match status" value="1"/>
</dbReference>
<proteinExistence type="predicted"/>
<evidence type="ECO:0000256" key="1">
    <source>
        <dbReference type="SAM" id="MobiDB-lite"/>
    </source>
</evidence>
<dbReference type="Proteomes" id="UP001176517">
    <property type="component" value="Unassembled WGS sequence"/>
</dbReference>
<dbReference type="Gene3D" id="3.30.160.20">
    <property type="match status" value="1"/>
</dbReference>
<evidence type="ECO:0000313" key="3">
    <source>
        <dbReference type="EMBL" id="KAK0551062.1"/>
    </source>
</evidence>
<dbReference type="EMBL" id="JAPDMZ010000083">
    <property type="protein sequence ID" value="KAK0551062.1"/>
    <property type="molecule type" value="Genomic_DNA"/>
</dbReference>
<organism evidence="3 4">
    <name type="scientific">Tilletia horrida</name>
    <dbReference type="NCBI Taxonomy" id="155126"/>
    <lineage>
        <taxon>Eukaryota</taxon>
        <taxon>Fungi</taxon>
        <taxon>Dikarya</taxon>
        <taxon>Basidiomycota</taxon>
        <taxon>Ustilaginomycotina</taxon>
        <taxon>Exobasidiomycetes</taxon>
        <taxon>Tilletiales</taxon>
        <taxon>Tilletiaceae</taxon>
        <taxon>Tilletia</taxon>
    </lineage>
</organism>
<feature type="domain" description="Prokaryotic-type class I peptide chain release factors" evidence="2">
    <location>
        <begin position="65"/>
        <end position="215"/>
    </location>
</feature>
<evidence type="ECO:0000313" key="4">
    <source>
        <dbReference type="Proteomes" id="UP001176517"/>
    </source>
</evidence>
<protein>
    <recommendedName>
        <fullName evidence="2">Prokaryotic-type class I peptide chain release factors domain-containing protein</fullName>
    </recommendedName>
</protein>
<dbReference type="AlphaFoldDB" id="A0AAN6GPH6"/>
<dbReference type="GO" id="GO:0016150">
    <property type="term" value="F:translation release factor activity, codon nonspecific"/>
    <property type="evidence" value="ECO:0007669"/>
    <property type="project" value="TreeGrafter"/>
</dbReference>
<dbReference type="InterPro" id="IPR000352">
    <property type="entry name" value="Pep_chain_release_fac_I"/>
</dbReference>
<name>A0AAN6GPH6_9BASI</name>
<dbReference type="GO" id="GO:0005762">
    <property type="term" value="C:mitochondrial large ribosomal subunit"/>
    <property type="evidence" value="ECO:0007669"/>
    <property type="project" value="TreeGrafter"/>
</dbReference>
<keyword evidence="4" id="KW-1185">Reference proteome</keyword>
<dbReference type="Pfam" id="PF00472">
    <property type="entry name" value="RF-1"/>
    <property type="match status" value="1"/>
</dbReference>
<dbReference type="GO" id="GO:0070126">
    <property type="term" value="P:mitochondrial translational termination"/>
    <property type="evidence" value="ECO:0007669"/>
    <property type="project" value="TreeGrafter"/>
</dbReference>
<dbReference type="GO" id="GO:0004045">
    <property type="term" value="F:peptidyl-tRNA hydrolase activity"/>
    <property type="evidence" value="ECO:0007669"/>
    <property type="project" value="TreeGrafter"/>
</dbReference>
<sequence>MIVRIHACSVEARLQSCPLPVLIFANSCLRQGLGVRRYHDASESELEHVRTRRRWLKALENTTFTTDHFPISFSRSSGPGGQNVNRLNTKATVRLDMGKCTSAKPAVSQSLDMSPGSRWLLKDVADDLIEESPYYVQSSHTVAISSMRHRTAPANAQDALEKLHEHLMGIGSASLVGETSDEQRRRVKNLQRKESRKMEQVKRKRSDTKAGRGKVSLG</sequence>
<feature type="compositionally biased region" description="Basic and acidic residues" evidence="1">
    <location>
        <begin position="191"/>
        <end position="201"/>
    </location>
</feature>
<evidence type="ECO:0000259" key="2">
    <source>
        <dbReference type="Pfam" id="PF00472"/>
    </source>
</evidence>
<dbReference type="PANTHER" id="PTHR11075">
    <property type="entry name" value="PEPTIDE CHAIN RELEASE FACTOR"/>
    <property type="match status" value="1"/>
</dbReference>
<dbReference type="SUPFAM" id="SSF110916">
    <property type="entry name" value="Peptidyl-tRNA hydrolase domain-like"/>
    <property type="match status" value="1"/>
</dbReference>
<accession>A0AAN6GPH6</accession>